<accession>A0ABQ6YNZ7</accession>
<evidence type="ECO:0000313" key="2">
    <source>
        <dbReference type="Proteomes" id="UP000798951"/>
    </source>
</evidence>
<dbReference type="RefSeq" id="WP_067981288.1">
    <property type="nucleotide sequence ID" value="NZ_VMSD01000003.1"/>
</dbReference>
<dbReference type="EMBL" id="VMSD01000003">
    <property type="protein sequence ID" value="KAF0847522.1"/>
    <property type="molecule type" value="Genomic_DNA"/>
</dbReference>
<dbReference type="PRINTS" id="PR00411">
    <property type="entry name" value="PNDRDTASEI"/>
</dbReference>
<dbReference type="SUPFAM" id="SSF51905">
    <property type="entry name" value="FAD/NAD(P)-binding domain"/>
    <property type="match status" value="2"/>
</dbReference>
<name>A0ABQ6YNZ7_9NOCA</name>
<keyword evidence="2" id="KW-1185">Reference proteome</keyword>
<dbReference type="PANTHER" id="PTHR42877">
    <property type="entry name" value="L-ORNITHINE N(5)-MONOOXYGENASE-RELATED"/>
    <property type="match status" value="1"/>
</dbReference>
<gene>
    <name evidence="1" type="ORF">FNL39_103420</name>
</gene>
<organism evidence="1 2">
    <name type="scientific">Nocardia caishijiensis</name>
    <dbReference type="NCBI Taxonomy" id="184756"/>
    <lineage>
        <taxon>Bacteria</taxon>
        <taxon>Bacillati</taxon>
        <taxon>Actinomycetota</taxon>
        <taxon>Actinomycetes</taxon>
        <taxon>Mycobacteriales</taxon>
        <taxon>Nocardiaceae</taxon>
        <taxon>Nocardia</taxon>
    </lineage>
</organism>
<dbReference type="InterPro" id="IPR036188">
    <property type="entry name" value="FAD/NAD-bd_sf"/>
</dbReference>
<evidence type="ECO:0000313" key="1">
    <source>
        <dbReference type="EMBL" id="KAF0847522.1"/>
    </source>
</evidence>
<protein>
    <submittedName>
        <fullName evidence="1">Cation diffusion facilitator CzcD-associated flavoprotein CzcO</fullName>
    </submittedName>
</protein>
<comment type="caution">
    <text evidence="1">The sequence shown here is derived from an EMBL/GenBank/DDBJ whole genome shotgun (WGS) entry which is preliminary data.</text>
</comment>
<dbReference type="InterPro" id="IPR051209">
    <property type="entry name" value="FAD-bind_Monooxygenase_sf"/>
</dbReference>
<dbReference type="Pfam" id="PF13738">
    <property type="entry name" value="Pyr_redox_3"/>
    <property type="match status" value="1"/>
</dbReference>
<dbReference type="PANTHER" id="PTHR42877:SF4">
    <property type="entry name" value="FAD_NAD(P)-BINDING DOMAIN-CONTAINING PROTEIN-RELATED"/>
    <property type="match status" value="1"/>
</dbReference>
<proteinExistence type="predicted"/>
<dbReference type="Proteomes" id="UP000798951">
    <property type="component" value="Unassembled WGS sequence"/>
</dbReference>
<dbReference type="Gene3D" id="3.50.50.60">
    <property type="entry name" value="FAD/NAD(P)-binding domain"/>
    <property type="match status" value="2"/>
</dbReference>
<reference evidence="1 2" key="1">
    <citation type="submission" date="2019-07" db="EMBL/GenBank/DDBJ databases">
        <title>Genomic Encyclopedia of Type Strains, Phase IV (KMG-IV): sequencing the most valuable type-strain genomes for metagenomic binning, comparative biology and taxonomic classification.</title>
        <authorList>
            <person name="Goeker M."/>
        </authorList>
    </citation>
    <scope>NUCLEOTIDE SEQUENCE [LARGE SCALE GENOMIC DNA]</scope>
    <source>
        <strain evidence="1 2">DSM 44831</strain>
    </source>
</reference>
<sequence>MAPQRDAVIVGAGFGGMGAAIELDRLGLRDFVILEREDDLGGTWHVNRYPGLAVDIASVTYSYSFAPNPYWSRLFAPGAELKKYAEHVADKYGLRARMRFGTEVRGARWDDDNQQWVVSIAGGEPVTARYLVTATGFLSQPYTPPFPGIESFAGTIIHSTAWDADYDLTDRRAAVIGTGATAVQLVPELAAKVASLTVFQRTPIWVVPKVDTPIPEVVQRAFAAVPLTQKAARLANTALLEAIMLVGVLHYKQAKPLNTAAALLAKAHLFAQVRDADTRAKLTPHYDFGCKRPTFSNAYFATFNQPHVRLETESIDHVEPDGIVTADGHKTVIDTLVLATGFNLWDANFPAIEVIGRDGLDLGKFWRDNRFQAYEGITVPKFPNFLSLNSPYSYSGLSYFTTIETQMKHMGRLFTELSRRGEHTFEVTEEANARFLDRVTADLGSSVFYGGDCSGARSYYFNQHGEAALLRPTSTLTAHREAVGFPLDDYTYGRGA</sequence>